<dbReference type="GO" id="GO:0046872">
    <property type="term" value="F:metal ion binding"/>
    <property type="evidence" value="ECO:0007669"/>
    <property type="project" value="InterPro"/>
</dbReference>
<dbReference type="KEGG" id="fpf:DCC35_07570"/>
<dbReference type="RefSeq" id="WP_137090199.1">
    <property type="nucleotide sequence ID" value="NZ_CP028923.1"/>
</dbReference>
<dbReference type="Proteomes" id="UP000298616">
    <property type="component" value="Chromosome"/>
</dbReference>
<dbReference type="GO" id="GO:0004833">
    <property type="term" value="F:L-tryptophan 2,3-dioxygenase activity"/>
    <property type="evidence" value="ECO:0007669"/>
    <property type="project" value="InterPro"/>
</dbReference>
<keyword evidence="2" id="KW-1185">Reference proteome</keyword>
<dbReference type="GO" id="GO:0020037">
    <property type="term" value="F:heme binding"/>
    <property type="evidence" value="ECO:0007669"/>
    <property type="project" value="InterPro"/>
</dbReference>
<dbReference type="GO" id="GO:0019442">
    <property type="term" value="P:L-tryptophan catabolic process to acetyl-CoA"/>
    <property type="evidence" value="ECO:0007669"/>
    <property type="project" value="TreeGrafter"/>
</dbReference>
<gene>
    <name evidence="1" type="ORF">DCC35_07570</name>
</gene>
<dbReference type="InterPro" id="IPR037217">
    <property type="entry name" value="Trp/Indoleamine_2_3_dOase-like"/>
</dbReference>
<dbReference type="PANTHER" id="PTHR10138:SF0">
    <property type="entry name" value="TRYPTOPHAN 2,3-DIOXYGENASE"/>
    <property type="match status" value="1"/>
</dbReference>
<evidence type="ECO:0000313" key="2">
    <source>
        <dbReference type="Proteomes" id="UP000298616"/>
    </source>
</evidence>
<reference evidence="1 2" key="1">
    <citation type="submission" date="2018-04" db="EMBL/GenBank/DDBJ databases">
        <title>Complete genome uncultured novel isolate.</title>
        <authorList>
            <person name="Merlino G."/>
        </authorList>
    </citation>
    <scope>NUCLEOTIDE SEQUENCE [LARGE SCALE GENOMIC DNA]</scope>
    <source>
        <strain evidence="2">R1DC9</strain>
    </source>
</reference>
<organism evidence="1 2">
    <name type="scientific">Mangrovivirga cuniculi</name>
    <dbReference type="NCBI Taxonomy" id="2715131"/>
    <lineage>
        <taxon>Bacteria</taxon>
        <taxon>Pseudomonadati</taxon>
        <taxon>Bacteroidota</taxon>
        <taxon>Cytophagia</taxon>
        <taxon>Cytophagales</taxon>
        <taxon>Mangrovivirgaceae</taxon>
        <taxon>Mangrovivirga</taxon>
    </lineage>
</organism>
<dbReference type="OrthoDB" id="9776847at2"/>
<dbReference type="EMBL" id="CP028923">
    <property type="protein sequence ID" value="QCK14612.1"/>
    <property type="molecule type" value="Genomic_DNA"/>
</dbReference>
<dbReference type="PANTHER" id="PTHR10138">
    <property type="entry name" value="TRYPTOPHAN 2,3-DIOXYGENASE"/>
    <property type="match status" value="1"/>
</dbReference>
<keyword evidence="1" id="KW-0223">Dioxygenase</keyword>
<dbReference type="AlphaFoldDB" id="A0A4D7JP85"/>
<accession>A0A4D7JP85</accession>
<proteinExistence type="predicted"/>
<dbReference type="GO" id="GO:0019441">
    <property type="term" value="P:L-tryptophan catabolic process to kynurenine"/>
    <property type="evidence" value="ECO:0007669"/>
    <property type="project" value="InterPro"/>
</dbReference>
<dbReference type="Gene3D" id="1.20.58.480">
    <property type="match status" value="1"/>
</dbReference>
<name>A0A4D7JP85_9BACT</name>
<dbReference type="Pfam" id="PF03301">
    <property type="entry name" value="Trp_dioxygenase"/>
    <property type="match status" value="1"/>
</dbReference>
<keyword evidence="1" id="KW-0560">Oxidoreductase</keyword>
<evidence type="ECO:0000313" key="1">
    <source>
        <dbReference type="EMBL" id="QCK14612.1"/>
    </source>
</evidence>
<dbReference type="SUPFAM" id="SSF140959">
    <property type="entry name" value="Indolic compounds 2,3-dioxygenase-like"/>
    <property type="match status" value="1"/>
</dbReference>
<sequence>MKDEILKRLQKKYDDINQSADAYLEGLYHAKPINYWDYIQVDTLLTLQKTRTDFHDEKIFIVYHQVTELVLNLIIHELEKLTSGEIPEEKELDIRMNRCVNYADMLINSFSVMSKGMSYEEYNQFRMTLTPASGFQSVQFRLVEFYCTDVENLMKPEDKEKLEGNESIRDKFEHLYWQSAGKNPKTGEKSLTLQNFEDKYKDEMVSLAEKMQDNNLNRRLKTIENEKGLSPKLLETVKAFERKFNYDWPMVHLETARFYLTGNPKKEATGGSDWEKYLHPDYQQRKYFPKFTSEK</sequence>
<protein>
    <submittedName>
        <fullName evidence="1">Tryptophan 2,3-dioxygenase</fullName>
    </submittedName>
</protein>
<dbReference type="InterPro" id="IPR004981">
    <property type="entry name" value="Trp_2_3_dOase"/>
</dbReference>